<sequence length="121" mass="13161">METEGEAVPIHKTDAELEMETVKVTVGKGREASWSIDDPKPCSSGGKDQGEETRSTPDVRTGSPSETIQDGFCCCSSSQPSRPTAALERESSSVSGERKLRLNGEYTEAEILEILSQARRR</sequence>
<dbReference type="EMBL" id="KZ820515">
    <property type="protein sequence ID" value="PWN47176.1"/>
    <property type="molecule type" value="Genomic_DNA"/>
</dbReference>
<evidence type="ECO:0000313" key="2">
    <source>
        <dbReference type="Proteomes" id="UP000245626"/>
    </source>
</evidence>
<dbReference type="Proteomes" id="UP000245626">
    <property type="component" value="Unassembled WGS sequence"/>
</dbReference>
<keyword evidence="2" id="KW-1185">Reference proteome</keyword>
<evidence type="ECO:0000313" key="1">
    <source>
        <dbReference type="EMBL" id="PWN47176.1"/>
    </source>
</evidence>
<reference evidence="1 2" key="1">
    <citation type="journal article" date="2018" name="Mol. Biol. Evol.">
        <title>Broad Genomic Sampling Reveals a Smut Pathogenic Ancestry of the Fungal Clade Ustilaginomycotina.</title>
        <authorList>
            <person name="Kijpornyongpan T."/>
            <person name="Mondo S.J."/>
            <person name="Barry K."/>
            <person name="Sandor L."/>
            <person name="Lee J."/>
            <person name="Lipzen A."/>
            <person name="Pangilinan J."/>
            <person name="LaButti K."/>
            <person name="Hainaut M."/>
            <person name="Henrissat B."/>
            <person name="Grigoriev I.V."/>
            <person name="Spatafora J.W."/>
            <person name="Aime M.C."/>
        </authorList>
    </citation>
    <scope>NUCLEOTIDE SEQUENCE [LARGE SCALE GENOMIC DNA]</scope>
    <source>
        <strain evidence="1 2">SA 807</strain>
    </source>
</reference>
<name>A0ACD0NMZ1_9BASI</name>
<organism evidence="1 2">
    <name type="scientific">Violaceomyces palustris</name>
    <dbReference type="NCBI Taxonomy" id="1673888"/>
    <lineage>
        <taxon>Eukaryota</taxon>
        <taxon>Fungi</taxon>
        <taxon>Dikarya</taxon>
        <taxon>Basidiomycota</taxon>
        <taxon>Ustilaginomycotina</taxon>
        <taxon>Ustilaginomycetes</taxon>
        <taxon>Violaceomycetales</taxon>
        <taxon>Violaceomycetaceae</taxon>
        <taxon>Violaceomyces</taxon>
    </lineage>
</organism>
<proteinExistence type="predicted"/>
<protein>
    <submittedName>
        <fullName evidence="1">Uncharacterized protein</fullName>
    </submittedName>
</protein>
<gene>
    <name evidence="1" type="ORF">IE53DRAFT_390682</name>
</gene>
<accession>A0ACD0NMZ1</accession>